<dbReference type="AlphaFoldDB" id="A0A0K0FN99"/>
<feature type="domain" description="SH3" evidence="4">
    <location>
        <begin position="411"/>
        <end position="483"/>
    </location>
</feature>
<dbReference type="SMART" id="SM00326">
    <property type="entry name" value="SH3"/>
    <property type="match status" value="1"/>
</dbReference>
<dbReference type="InterPro" id="IPR036034">
    <property type="entry name" value="PDZ_sf"/>
</dbReference>
<accession>A0A0K0FN99</accession>
<protein>
    <submittedName>
        <fullName evidence="8">MAGUK p55 subfamily member 5 (inferred by orthology to a human protein)</fullName>
    </submittedName>
</protein>
<dbReference type="SUPFAM" id="SSF50044">
    <property type="entry name" value="SH3-domain"/>
    <property type="match status" value="1"/>
</dbReference>
<keyword evidence="2 3" id="KW-0728">SH3 domain</keyword>
<feature type="domain" description="PDZ" evidence="6">
    <location>
        <begin position="306"/>
        <end position="387"/>
    </location>
</feature>
<reference evidence="7" key="1">
    <citation type="submission" date="2014-07" db="EMBL/GenBank/DDBJ databases">
        <authorList>
            <person name="Martin A.A"/>
            <person name="De Silva N."/>
        </authorList>
    </citation>
    <scope>NUCLEOTIDE SEQUENCE</scope>
</reference>
<dbReference type="CDD" id="cd12036">
    <property type="entry name" value="SH3_MPP5"/>
    <property type="match status" value="1"/>
</dbReference>
<evidence type="ECO:0000256" key="3">
    <source>
        <dbReference type="PROSITE-ProRule" id="PRU00192"/>
    </source>
</evidence>
<dbReference type="PANTHER" id="PTHR23122">
    <property type="entry name" value="MEMBRANE-ASSOCIATED GUANYLATE KINASE MAGUK"/>
    <property type="match status" value="1"/>
</dbReference>
<feature type="domain" description="PDZ" evidence="6">
    <location>
        <begin position="70"/>
        <end position="149"/>
    </location>
</feature>
<dbReference type="Pfam" id="PF00595">
    <property type="entry name" value="PDZ"/>
    <property type="match status" value="2"/>
</dbReference>
<dbReference type="PROSITE" id="PS50052">
    <property type="entry name" value="GUANYLATE_KINASE_2"/>
    <property type="match status" value="1"/>
</dbReference>
<dbReference type="PROSITE" id="PS50106">
    <property type="entry name" value="PDZ"/>
    <property type="match status" value="2"/>
</dbReference>
<dbReference type="SUPFAM" id="SSF50156">
    <property type="entry name" value="PDZ domain-like"/>
    <property type="match status" value="2"/>
</dbReference>
<name>A0A0K0FN99_STRVS</name>
<organism evidence="7 8">
    <name type="scientific">Strongyloides venezuelensis</name>
    <name type="common">Threadworm</name>
    <dbReference type="NCBI Taxonomy" id="75913"/>
    <lineage>
        <taxon>Eukaryota</taxon>
        <taxon>Metazoa</taxon>
        <taxon>Ecdysozoa</taxon>
        <taxon>Nematoda</taxon>
        <taxon>Chromadorea</taxon>
        <taxon>Rhabditida</taxon>
        <taxon>Tylenchina</taxon>
        <taxon>Panagrolaimomorpha</taxon>
        <taxon>Strongyloidoidea</taxon>
        <taxon>Strongyloididae</taxon>
        <taxon>Strongyloides</taxon>
    </lineage>
</organism>
<evidence type="ECO:0000256" key="1">
    <source>
        <dbReference type="ARBA" id="ARBA00007014"/>
    </source>
</evidence>
<dbReference type="SMART" id="SM00228">
    <property type="entry name" value="PDZ"/>
    <property type="match status" value="2"/>
</dbReference>
<dbReference type="SUPFAM" id="SSF52540">
    <property type="entry name" value="P-loop containing nucleoside triphosphate hydrolases"/>
    <property type="match status" value="1"/>
</dbReference>
<dbReference type="InterPro" id="IPR008144">
    <property type="entry name" value="Guanylate_kin-like_dom"/>
</dbReference>
<dbReference type="InterPro" id="IPR050716">
    <property type="entry name" value="MAGUK"/>
</dbReference>
<dbReference type="InterPro" id="IPR036028">
    <property type="entry name" value="SH3-like_dom_sf"/>
</dbReference>
<evidence type="ECO:0000259" key="4">
    <source>
        <dbReference type="PROSITE" id="PS50002"/>
    </source>
</evidence>
<dbReference type="InterPro" id="IPR001452">
    <property type="entry name" value="SH3_domain"/>
</dbReference>
<dbReference type="Gene3D" id="2.30.30.40">
    <property type="entry name" value="SH3 Domains"/>
    <property type="match status" value="1"/>
</dbReference>
<dbReference type="InterPro" id="IPR027417">
    <property type="entry name" value="P-loop_NTPase"/>
</dbReference>
<evidence type="ECO:0000256" key="2">
    <source>
        <dbReference type="ARBA" id="ARBA00022443"/>
    </source>
</evidence>
<dbReference type="CDD" id="cd00071">
    <property type="entry name" value="GMPK"/>
    <property type="match status" value="1"/>
</dbReference>
<evidence type="ECO:0000259" key="5">
    <source>
        <dbReference type="PROSITE" id="PS50052"/>
    </source>
</evidence>
<dbReference type="Pfam" id="PF07653">
    <property type="entry name" value="SH3_2"/>
    <property type="match status" value="1"/>
</dbReference>
<dbReference type="InterPro" id="IPR008145">
    <property type="entry name" value="GK/Ca_channel_bsu"/>
</dbReference>
<keyword evidence="7" id="KW-1185">Reference proteome</keyword>
<proteinExistence type="inferred from homology"/>
<evidence type="ECO:0000259" key="6">
    <source>
        <dbReference type="PROSITE" id="PS50106"/>
    </source>
</evidence>
<dbReference type="Gene3D" id="3.40.50.300">
    <property type="entry name" value="P-loop containing nucleotide triphosphate hydrolases"/>
    <property type="match status" value="1"/>
</dbReference>
<dbReference type="PROSITE" id="PS50002">
    <property type="entry name" value="SH3"/>
    <property type="match status" value="1"/>
</dbReference>
<dbReference type="InterPro" id="IPR035601">
    <property type="entry name" value="MPP5_SH3"/>
</dbReference>
<reference evidence="8" key="2">
    <citation type="submission" date="2015-08" db="UniProtKB">
        <authorList>
            <consortium name="WormBaseParasite"/>
        </authorList>
    </citation>
    <scope>IDENTIFICATION</scope>
</reference>
<sequence>MYSTFKPNNEGYDKKLLHYYDSSEISNDCSNETDDGTSSFDTFDDQYNDNLLKLHMIKNCAYAYEEFICVIQLRSPSEEVGFSISETEYGSPYIEDLIPNTPAERSNLLEGDEIIEVNTIPLYNIGYYQVIDLIKESIDSCIIQLKIRRKLSLNKMPLSTTESQIATVLFSEDRRQNIIIEDTANKMSEVISPSEWERVKEYEDDLKRRREYLEIKEKQNNFMRTSIRSSKRLQALENSSNSQYNNMPSPLIEEKDCNFSYSNKCYSPAGSTPRGSIHELPNVVNKDTNIIQEVLSHDSCDTNLLVVKVYKPEDDSYLGATVKNEGERVIVSRIIQGGICEKTKCLVEGDEIIEVNGNDIRGLSVNEVSDLLRRIHGDIIFIIVPSPLRQSLSNNENNLKNNRSSQKNHAPVIHHIRALFDYDPEDDYFVPCKELALKFQRGDILHVISTSDENWWQAYREGDDATQQLAGLIPSSSFQKQVEMYNRELDKKATGDGKSIKGKNLFKKKFSDKKKKKDKFGEKVKILDEEVSDNEILTYEDVCLYLSRSGRKRPVILCGPEGVGCFELRQKLIENDKTRFSCAIPHTTRPRHGNEVDGVDYHFVTPQQFSELSSNGMFVEYGEFQKHYYGTSVMSISKVISENKTCLLTLKPETLKSLRKTDLMPFVVFIAPPSLMQLKRQKDMNGQFGVRDEELKGILNEGKKMEQIYGHLFDHIIVNIEYQKSLEELMEIVQRLDTEPHWVPSYWLNNRNSTYRSNGKYNDRGRIVSYFEEEGKIPL</sequence>
<evidence type="ECO:0000313" key="7">
    <source>
        <dbReference type="Proteomes" id="UP000035680"/>
    </source>
</evidence>
<feature type="domain" description="Guanylate kinase-like" evidence="5">
    <location>
        <begin position="552"/>
        <end position="734"/>
    </location>
</feature>
<dbReference type="Proteomes" id="UP000035680">
    <property type="component" value="Unassembled WGS sequence"/>
</dbReference>
<evidence type="ECO:0000313" key="8">
    <source>
        <dbReference type="WBParaSite" id="SVE_1047900.1"/>
    </source>
</evidence>
<dbReference type="CDD" id="cd00136">
    <property type="entry name" value="PDZ_canonical"/>
    <property type="match status" value="1"/>
</dbReference>
<dbReference type="Gene3D" id="2.30.42.10">
    <property type="match status" value="2"/>
</dbReference>
<dbReference type="Pfam" id="PF00625">
    <property type="entry name" value="Guanylate_kin"/>
    <property type="match status" value="1"/>
</dbReference>
<dbReference type="STRING" id="75913.A0A0K0FN99"/>
<dbReference type="InterPro" id="IPR001478">
    <property type="entry name" value="PDZ"/>
</dbReference>
<dbReference type="WBParaSite" id="SVE_1047900.1">
    <property type="protein sequence ID" value="SVE_1047900.1"/>
    <property type="gene ID" value="SVE_1047900"/>
</dbReference>
<comment type="similarity">
    <text evidence="1">Belongs to the MAGUK family.</text>
</comment>
<dbReference type="SMART" id="SM00072">
    <property type="entry name" value="GuKc"/>
    <property type="match status" value="1"/>
</dbReference>